<evidence type="ECO:0000313" key="4">
    <source>
        <dbReference type="EMBL" id="HHI88771.1"/>
    </source>
</evidence>
<evidence type="ECO:0000256" key="3">
    <source>
        <dbReference type="SAM" id="Phobius"/>
    </source>
</evidence>
<gene>
    <name evidence="4" type="ORF">ENK01_02355</name>
</gene>
<evidence type="ECO:0000256" key="2">
    <source>
        <dbReference type="SAM" id="MobiDB-lite"/>
    </source>
</evidence>
<proteinExistence type="predicted"/>
<keyword evidence="3" id="KW-0812">Transmembrane</keyword>
<accession>A0A7V5U131</accession>
<evidence type="ECO:0000256" key="1">
    <source>
        <dbReference type="SAM" id="Coils"/>
    </source>
</evidence>
<protein>
    <submittedName>
        <fullName evidence="4">Uncharacterized protein</fullName>
    </submittedName>
</protein>
<keyword evidence="3" id="KW-1133">Transmembrane helix</keyword>
<organism evidence="4">
    <name type="scientific">Hellea balneolensis</name>
    <dbReference type="NCBI Taxonomy" id="287478"/>
    <lineage>
        <taxon>Bacteria</taxon>
        <taxon>Pseudomonadati</taxon>
        <taxon>Pseudomonadota</taxon>
        <taxon>Alphaproteobacteria</taxon>
        <taxon>Maricaulales</taxon>
        <taxon>Robiginitomaculaceae</taxon>
        <taxon>Hellea</taxon>
    </lineage>
</organism>
<feature type="transmembrane region" description="Helical" evidence="3">
    <location>
        <begin position="48"/>
        <end position="73"/>
    </location>
</feature>
<comment type="caution">
    <text evidence="4">The sequence shown here is derived from an EMBL/GenBank/DDBJ whole genome shotgun (WGS) entry which is preliminary data.</text>
</comment>
<dbReference type="AlphaFoldDB" id="A0A7V5U131"/>
<dbReference type="Proteomes" id="UP000885806">
    <property type="component" value="Unassembled WGS sequence"/>
</dbReference>
<feature type="coiled-coil region" evidence="1">
    <location>
        <begin position="82"/>
        <end position="137"/>
    </location>
</feature>
<dbReference type="EMBL" id="DROP01000160">
    <property type="protein sequence ID" value="HHI88771.1"/>
    <property type="molecule type" value="Genomic_DNA"/>
</dbReference>
<reference evidence="4" key="1">
    <citation type="journal article" date="2020" name="mSystems">
        <title>Genome- and Community-Level Interaction Insights into Carbon Utilization and Element Cycling Functions of Hydrothermarchaeota in Hydrothermal Sediment.</title>
        <authorList>
            <person name="Zhou Z."/>
            <person name="Liu Y."/>
            <person name="Xu W."/>
            <person name="Pan J."/>
            <person name="Luo Z.H."/>
            <person name="Li M."/>
        </authorList>
    </citation>
    <scope>NUCLEOTIDE SEQUENCE [LARGE SCALE GENOMIC DNA]</scope>
    <source>
        <strain evidence="4">HyVt-538</strain>
    </source>
</reference>
<keyword evidence="1" id="KW-0175">Coiled coil</keyword>
<name>A0A7V5U131_9PROT</name>
<feature type="region of interest" description="Disordered" evidence="2">
    <location>
        <begin position="1"/>
        <end position="35"/>
    </location>
</feature>
<feature type="compositionally biased region" description="Basic and acidic residues" evidence="2">
    <location>
        <begin position="8"/>
        <end position="29"/>
    </location>
</feature>
<keyword evidence="3" id="KW-0472">Membrane</keyword>
<sequence>MADETIEEDTHAQDERSDAPASFDEDKQVAPEAQEVQALRKRAGVSPVVFVAGLLLASLAGGTIGIVGSKYLAGPDKIPGLRQEIKTDITKLEARIATDEDKQASLQKTSKAFTDSLDKINKQITEFNDQIDTLSSQIDAFSEFGTDLEALDKRLAVLESLAGEKSDLVKGANSIEMRLKALEERADAPQPPSITPEQMDGLRAEIEALKTQIDEIKSKSALVAESQRQTRQNISLPKDSGVDSREKTLRILRETFPRAKMLAAVRAQEHLAAQKPSWLERALRKHIRIRKEKPPDPYVLINSAQNKLKDGDIEAALERIAKLNPPVRAAAAEWVSAAKTALKEQARTQE</sequence>